<feature type="chain" id="PRO_5039924243" evidence="6">
    <location>
        <begin position="20"/>
        <end position="279"/>
    </location>
</feature>
<dbReference type="Proteomes" id="UP000821866">
    <property type="component" value="Chromosome 3"/>
</dbReference>
<keyword evidence="4" id="KW-1015">Disulfide bond</keyword>
<evidence type="ECO:0000256" key="1">
    <source>
        <dbReference type="ARBA" id="ARBA00000110"/>
    </source>
</evidence>
<evidence type="ECO:0000256" key="5">
    <source>
        <dbReference type="ARBA" id="ARBA00023239"/>
    </source>
</evidence>
<dbReference type="GO" id="GO:0046872">
    <property type="term" value="F:metal ion binding"/>
    <property type="evidence" value="ECO:0007669"/>
    <property type="project" value="UniProtKB-KW"/>
</dbReference>
<keyword evidence="8" id="KW-1185">Reference proteome</keyword>
<evidence type="ECO:0000313" key="8">
    <source>
        <dbReference type="Proteomes" id="UP000821866"/>
    </source>
</evidence>
<dbReference type="GO" id="GO:0006580">
    <property type="term" value="P:ethanolamine metabolic process"/>
    <property type="evidence" value="ECO:0007669"/>
    <property type="project" value="TreeGrafter"/>
</dbReference>
<evidence type="ECO:0000256" key="4">
    <source>
        <dbReference type="ARBA" id="ARBA00023157"/>
    </source>
</evidence>
<dbReference type="VEuPathDB" id="VectorBase:LOC119163889"/>
<accession>A0A9J6EB68</accession>
<dbReference type="GO" id="GO:0008889">
    <property type="term" value="F:glycerophosphodiester phosphodiesterase activity"/>
    <property type="evidence" value="ECO:0007669"/>
    <property type="project" value="TreeGrafter"/>
</dbReference>
<dbReference type="GO" id="GO:0006644">
    <property type="term" value="P:phospholipid metabolic process"/>
    <property type="evidence" value="ECO:0007669"/>
    <property type="project" value="TreeGrafter"/>
</dbReference>
<keyword evidence="2" id="KW-0479">Metal-binding</keyword>
<dbReference type="GO" id="GO:0005886">
    <property type="term" value="C:plasma membrane"/>
    <property type="evidence" value="ECO:0007669"/>
    <property type="project" value="TreeGrafter"/>
</dbReference>
<comment type="catalytic activity">
    <reaction evidence="1">
        <text>an N-(acyl)-sphingosylphosphoethanolamine = an N-(acyl)-sphingosyl-1,3-cyclic phosphate + ethanolamine</text>
        <dbReference type="Rhea" id="RHEA:60648"/>
        <dbReference type="ChEBI" id="CHEBI:57603"/>
        <dbReference type="ChEBI" id="CHEBI:143891"/>
        <dbReference type="ChEBI" id="CHEBI:143892"/>
    </reaction>
</comment>
<dbReference type="GO" id="GO:0016829">
    <property type="term" value="F:lyase activity"/>
    <property type="evidence" value="ECO:0007669"/>
    <property type="project" value="UniProtKB-KW"/>
</dbReference>
<protein>
    <submittedName>
        <fullName evidence="7">Uncharacterized protein</fullName>
    </submittedName>
</protein>
<evidence type="ECO:0000256" key="6">
    <source>
        <dbReference type="SAM" id="SignalP"/>
    </source>
</evidence>
<reference evidence="7" key="1">
    <citation type="journal article" date="2020" name="Cell">
        <title>Large-Scale Comparative Analyses of Tick Genomes Elucidate Their Genetic Diversity and Vector Capacities.</title>
        <authorList>
            <consortium name="Tick Genome and Microbiome Consortium (TIGMIC)"/>
            <person name="Jia N."/>
            <person name="Wang J."/>
            <person name="Shi W."/>
            <person name="Du L."/>
            <person name="Sun Y."/>
            <person name="Zhan W."/>
            <person name="Jiang J.F."/>
            <person name="Wang Q."/>
            <person name="Zhang B."/>
            <person name="Ji P."/>
            <person name="Bell-Sakyi L."/>
            <person name="Cui X.M."/>
            <person name="Yuan T.T."/>
            <person name="Jiang B.G."/>
            <person name="Yang W.F."/>
            <person name="Lam T.T."/>
            <person name="Chang Q.C."/>
            <person name="Ding S.J."/>
            <person name="Wang X.J."/>
            <person name="Zhu J.G."/>
            <person name="Ruan X.D."/>
            <person name="Zhao L."/>
            <person name="Wei J.T."/>
            <person name="Ye R.Z."/>
            <person name="Que T.C."/>
            <person name="Du C.H."/>
            <person name="Zhou Y.H."/>
            <person name="Cheng J.X."/>
            <person name="Dai P.F."/>
            <person name="Guo W.B."/>
            <person name="Han X.H."/>
            <person name="Huang E.J."/>
            <person name="Li L.F."/>
            <person name="Wei W."/>
            <person name="Gao Y.C."/>
            <person name="Liu J.Z."/>
            <person name="Shao H.Z."/>
            <person name="Wang X."/>
            <person name="Wang C.C."/>
            <person name="Yang T.C."/>
            <person name="Huo Q.B."/>
            <person name="Li W."/>
            <person name="Chen H.Y."/>
            <person name="Chen S.E."/>
            <person name="Zhou L.G."/>
            <person name="Ni X.B."/>
            <person name="Tian J.H."/>
            <person name="Sheng Y."/>
            <person name="Liu T."/>
            <person name="Pan Y.S."/>
            <person name="Xia L.Y."/>
            <person name="Li J."/>
            <person name="Zhao F."/>
            <person name="Cao W.C."/>
        </authorList>
    </citation>
    <scope>NUCLEOTIDE SEQUENCE</scope>
    <source>
        <strain evidence="7">Rmic-2018</strain>
    </source>
</reference>
<dbReference type="EMBL" id="JABSTU010000005">
    <property type="protein sequence ID" value="KAH8031582.1"/>
    <property type="molecule type" value="Genomic_DNA"/>
</dbReference>
<evidence type="ECO:0000256" key="3">
    <source>
        <dbReference type="ARBA" id="ARBA00022842"/>
    </source>
</evidence>
<evidence type="ECO:0000256" key="2">
    <source>
        <dbReference type="ARBA" id="ARBA00022723"/>
    </source>
</evidence>
<dbReference type="PANTHER" id="PTHR46320">
    <property type="entry name" value="GLYCEROPHOSPHODIESTER PHOSPHODIESTERASE 1"/>
    <property type="match status" value="1"/>
</dbReference>
<keyword evidence="5" id="KW-0456">Lyase</keyword>
<dbReference type="SUPFAM" id="SSF51695">
    <property type="entry name" value="PLC-like phosphodiesterases"/>
    <property type="match status" value="1"/>
</dbReference>
<dbReference type="GO" id="GO:0070291">
    <property type="term" value="P:N-acylethanolamine metabolic process"/>
    <property type="evidence" value="ECO:0007669"/>
    <property type="project" value="TreeGrafter"/>
</dbReference>
<proteinExistence type="predicted"/>
<dbReference type="AlphaFoldDB" id="A0A9J6EB68"/>
<keyword evidence="6" id="KW-0732">Signal</keyword>
<reference evidence="7" key="2">
    <citation type="submission" date="2021-09" db="EMBL/GenBank/DDBJ databases">
        <authorList>
            <person name="Jia N."/>
            <person name="Wang J."/>
            <person name="Shi W."/>
            <person name="Du L."/>
            <person name="Sun Y."/>
            <person name="Zhan W."/>
            <person name="Jiang J."/>
            <person name="Wang Q."/>
            <person name="Zhang B."/>
            <person name="Ji P."/>
            <person name="Sakyi L.B."/>
            <person name="Cui X."/>
            <person name="Yuan T."/>
            <person name="Jiang B."/>
            <person name="Yang W."/>
            <person name="Lam T.T.-Y."/>
            <person name="Chang Q."/>
            <person name="Ding S."/>
            <person name="Wang X."/>
            <person name="Zhu J."/>
            <person name="Ruan X."/>
            <person name="Zhao L."/>
            <person name="Wei J."/>
            <person name="Que T."/>
            <person name="Du C."/>
            <person name="Cheng J."/>
            <person name="Dai P."/>
            <person name="Han X."/>
            <person name="Huang E."/>
            <person name="Gao Y."/>
            <person name="Liu J."/>
            <person name="Shao H."/>
            <person name="Ye R."/>
            <person name="Li L."/>
            <person name="Wei W."/>
            <person name="Wang X."/>
            <person name="Wang C."/>
            <person name="Huo Q."/>
            <person name="Li W."/>
            <person name="Guo W."/>
            <person name="Chen H."/>
            <person name="Chen S."/>
            <person name="Zhou L."/>
            <person name="Zhou L."/>
            <person name="Ni X."/>
            <person name="Tian J."/>
            <person name="Zhou Y."/>
            <person name="Sheng Y."/>
            <person name="Liu T."/>
            <person name="Pan Y."/>
            <person name="Xia L."/>
            <person name="Li J."/>
            <person name="Zhao F."/>
            <person name="Cao W."/>
        </authorList>
    </citation>
    <scope>NUCLEOTIDE SEQUENCE</scope>
    <source>
        <strain evidence="7">Rmic-2018</strain>
        <tissue evidence="7">Larvae</tissue>
    </source>
</reference>
<dbReference type="InterPro" id="IPR017946">
    <property type="entry name" value="PLC-like_Pdiesterase_TIM-brl"/>
</dbReference>
<gene>
    <name evidence="7" type="ORF">HPB51_019203</name>
</gene>
<evidence type="ECO:0000313" key="7">
    <source>
        <dbReference type="EMBL" id="KAH8031582.1"/>
    </source>
</evidence>
<keyword evidence="3" id="KW-0460">Magnesium</keyword>
<name>A0A9J6EB68_RHIMP</name>
<dbReference type="PANTHER" id="PTHR46320:SF1">
    <property type="entry name" value="GLYCEROPHOSPHODIESTER PHOSPHODIESTERASE 1"/>
    <property type="match status" value="1"/>
</dbReference>
<sequence length="279" mass="31504">MVSAMVTSAAVALFALSLAVLYFAQPADDALAAEALLGDWREDESSLPPVFVDFSETRDRPLDVPEAILKAKRMGAHGIRIYLNLSIEGPVNWDLLLNKKPAVVEEMYESLRRHDVRLMLQVEDHDGRTAKFVSYLFRLWPDMSRRVVVASSSPLFLLTLGGNNKAIVKALVWCPCSVAYTDAMCTRPRNDNLGWHLVASAADWFYRWCFGWGLLTRASMASAVVVDMSHVNECFVRLWRDRGLRVVVVASDDPKEQEYLRQVLRVPIVANYGTWQGRE</sequence>
<dbReference type="Gene3D" id="3.20.20.190">
    <property type="entry name" value="Phosphatidylinositol (PI) phosphodiesterase"/>
    <property type="match status" value="1"/>
</dbReference>
<comment type="caution">
    <text evidence="7">The sequence shown here is derived from an EMBL/GenBank/DDBJ whole genome shotgun (WGS) entry which is preliminary data.</text>
</comment>
<organism evidence="7 8">
    <name type="scientific">Rhipicephalus microplus</name>
    <name type="common">Cattle tick</name>
    <name type="synonym">Boophilus microplus</name>
    <dbReference type="NCBI Taxonomy" id="6941"/>
    <lineage>
        <taxon>Eukaryota</taxon>
        <taxon>Metazoa</taxon>
        <taxon>Ecdysozoa</taxon>
        <taxon>Arthropoda</taxon>
        <taxon>Chelicerata</taxon>
        <taxon>Arachnida</taxon>
        <taxon>Acari</taxon>
        <taxon>Parasitiformes</taxon>
        <taxon>Ixodida</taxon>
        <taxon>Ixodoidea</taxon>
        <taxon>Ixodidae</taxon>
        <taxon>Rhipicephalinae</taxon>
        <taxon>Rhipicephalus</taxon>
        <taxon>Boophilus</taxon>
    </lineage>
</organism>
<feature type="signal peptide" evidence="6">
    <location>
        <begin position="1"/>
        <end position="19"/>
    </location>
</feature>